<protein>
    <submittedName>
        <fullName evidence="6">FAD-dependent oxidoreductase</fullName>
    </submittedName>
</protein>
<dbReference type="RefSeq" id="WP_106054423.1">
    <property type="nucleotide sequence ID" value="NZ_VUNS01000004.1"/>
</dbReference>
<evidence type="ECO:0000256" key="3">
    <source>
        <dbReference type="ARBA" id="ARBA00023002"/>
    </source>
</evidence>
<comment type="caution">
    <text evidence="6">The sequence shown here is derived from an EMBL/GenBank/DDBJ whole genome shotgun (WGS) entry which is preliminary data.</text>
</comment>
<keyword evidence="3" id="KW-0560">Oxidoreductase</keyword>
<evidence type="ECO:0000256" key="4">
    <source>
        <dbReference type="ARBA" id="ARBA00023004"/>
    </source>
</evidence>
<keyword evidence="4" id="KW-0408">Iron</keyword>
<proteinExistence type="predicted"/>
<accession>A0A844G2F8</accession>
<dbReference type="Proteomes" id="UP000435649">
    <property type="component" value="Unassembled WGS sequence"/>
</dbReference>
<reference evidence="6 7" key="1">
    <citation type="submission" date="2019-08" db="EMBL/GenBank/DDBJ databases">
        <title>In-depth cultivation of the pig gut microbiome towards novel bacterial diversity and tailored functional studies.</title>
        <authorList>
            <person name="Wylensek D."/>
            <person name="Hitch T.C.A."/>
            <person name="Clavel T."/>
        </authorList>
    </citation>
    <scope>NUCLEOTIDE SEQUENCE [LARGE SCALE GENOMIC DNA]</scope>
    <source>
        <strain evidence="6 7">BBE-744-WT-12</strain>
    </source>
</reference>
<dbReference type="AlphaFoldDB" id="A0A844G2F8"/>
<dbReference type="SUPFAM" id="SSF51905">
    <property type="entry name" value="FAD/NAD(P)-binding domain"/>
    <property type="match status" value="1"/>
</dbReference>
<evidence type="ECO:0000256" key="5">
    <source>
        <dbReference type="ARBA" id="ARBA00023014"/>
    </source>
</evidence>
<dbReference type="GO" id="GO:0016491">
    <property type="term" value="F:oxidoreductase activity"/>
    <property type="evidence" value="ECO:0007669"/>
    <property type="project" value="UniProtKB-KW"/>
</dbReference>
<keyword evidence="7" id="KW-1185">Reference proteome</keyword>
<dbReference type="PRINTS" id="PR00419">
    <property type="entry name" value="ADXRDTASE"/>
</dbReference>
<keyword evidence="5" id="KW-0411">Iron-sulfur</keyword>
<name>A0A844G2F8_9BACT</name>
<dbReference type="Gene3D" id="3.50.50.60">
    <property type="entry name" value="FAD/NAD(P)-binding domain"/>
    <property type="match status" value="1"/>
</dbReference>
<gene>
    <name evidence="6" type="ORF">FYJ85_06210</name>
</gene>
<evidence type="ECO:0000313" key="6">
    <source>
        <dbReference type="EMBL" id="MST96639.1"/>
    </source>
</evidence>
<dbReference type="InterPro" id="IPR039650">
    <property type="entry name" value="HdrA-like"/>
</dbReference>
<evidence type="ECO:0000313" key="7">
    <source>
        <dbReference type="Proteomes" id="UP000435649"/>
    </source>
</evidence>
<dbReference type="PANTHER" id="PTHR43498">
    <property type="entry name" value="FERREDOXIN:COB-COM HETERODISULFIDE REDUCTASE SUBUNIT A"/>
    <property type="match status" value="1"/>
</dbReference>
<dbReference type="Pfam" id="PF12831">
    <property type="entry name" value="FAD_oxidored"/>
    <property type="match status" value="1"/>
</dbReference>
<dbReference type="GO" id="GO:0046872">
    <property type="term" value="F:metal ion binding"/>
    <property type="evidence" value="ECO:0007669"/>
    <property type="project" value="UniProtKB-KW"/>
</dbReference>
<evidence type="ECO:0000256" key="1">
    <source>
        <dbReference type="ARBA" id="ARBA00022485"/>
    </source>
</evidence>
<keyword evidence="2" id="KW-0479">Metal-binding</keyword>
<sequence>MNIVRKACEIPVRNRTEVLVVGAGPAGFGAAVSAARAGAKVTLVEQGGLLGGMWTLGLLSPFFDNQNKDGLNRELREALRARDAWGGLWDISFDQCEMALLLDEYVSKCGIDLLLYTMGSEPIVEDSVLKGIYIQNKSGTQAVLADVVIDCTGDGDIAARSGAPFEIGRESDGVFQPMTMMFKIGGLRPDYGRDDLRSWYDVLIQKLPEAEILADIPYNNPALITLPRKGEALIQWTHVKRSLGTVADELTAATLEGRRQVRRALECFKLVKEQLGDVYLLDLPSMIGVRETRRITGEYVISDDDVKSGRKQPDAVCRVQFGVDIHEPEKPEQNCWQHPGFDIPYRSLVPLKVENLLTAGRCISGSFAAHAAYRVTGDCLAMGEAAGRAAARAVRRKCSVRSLIG</sequence>
<keyword evidence="1" id="KW-0004">4Fe-4S</keyword>
<organism evidence="6 7">
    <name type="scientific">Victivallis lenta</name>
    <dbReference type="NCBI Taxonomy" id="2606640"/>
    <lineage>
        <taxon>Bacteria</taxon>
        <taxon>Pseudomonadati</taxon>
        <taxon>Lentisphaerota</taxon>
        <taxon>Lentisphaeria</taxon>
        <taxon>Victivallales</taxon>
        <taxon>Victivallaceae</taxon>
        <taxon>Victivallis</taxon>
    </lineage>
</organism>
<dbReference type="InterPro" id="IPR036188">
    <property type="entry name" value="FAD/NAD-bd_sf"/>
</dbReference>
<dbReference type="EMBL" id="VUNS01000004">
    <property type="protein sequence ID" value="MST96639.1"/>
    <property type="molecule type" value="Genomic_DNA"/>
</dbReference>
<dbReference type="PANTHER" id="PTHR43498:SF1">
    <property type="entry name" value="COB--COM HETERODISULFIDE REDUCTASE IRON-SULFUR SUBUNIT A"/>
    <property type="match status" value="1"/>
</dbReference>
<evidence type="ECO:0000256" key="2">
    <source>
        <dbReference type="ARBA" id="ARBA00022723"/>
    </source>
</evidence>
<dbReference type="GO" id="GO:0051539">
    <property type="term" value="F:4 iron, 4 sulfur cluster binding"/>
    <property type="evidence" value="ECO:0007669"/>
    <property type="project" value="UniProtKB-KW"/>
</dbReference>